<name>A0A1Y5F4Q1_9BACT</name>
<dbReference type="Proteomes" id="UP000196531">
    <property type="component" value="Unassembled WGS sequence"/>
</dbReference>
<accession>A0A1Y5F4Q1</accession>
<dbReference type="EMBL" id="MAAO01000007">
    <property type="protein sequence ID" value="OUR95631.1"/>
    <property type="molecule type" value="Genomic_DNA"/>
</dbReference>
<comment type="caution">
    <text evidence="1">The sequence shown here is derived from an EMBL/GenBank/DDBJ whole genome shotgun (WGS) entry which is preliminary data.</text>
</comment>
<dbReference type="AlphaFoldDB" id="A0A1Y5F4Q1"/>
<evidence type="ECO:0000313" key="1">
    <source>
        <dbReference type="EMBL" id="OUR95631.1"/>
    </source>
</evidence>
<sequence>MRFRNIVFVLFLLQVSIINSYARDNYYSYNNFCENYIYQFNFKKNKHTVYQKYIIDGKSSYRSNAIILKRKSKTIYEMDSEYFPRLHVDKDNTPIKIEASKQSIKFINLHPCDQKQALSLVNAVKSKNAKKKNNKKIIPRIEELKDLYNQKYYSEVSCNKRMYYIDKQGLGGFAIMSGDRKGRRVVHYNDFTIKKVNEEIFLLGNGPYPKIYFKGLVPIKMEAKENSFNLLKDCSKEDARNMIDGFKKYKK</sequence>
<reference evidence="2" key="1">
    <citation type="journal article" date="2017" name="Proc. Natl. Acad. Sci. U.S.A.">
        <title>Simulation of Deepwater Horizon oil plume reveals substrate specialization within a complex community of hydrocarbon-degraders.</title>
        <authorList>
            <person name="Hu P."/>
            <person name="Dubinsky E.A."/>
            <person name="Probst A.J."/>
            <person name="Wang J."/>
            <person name="Sieber C.M.K."/>
            <person name="Tom L.M."/>
            <person name="Gardinali P."/>
            <person name="Banfield J.F."/>
            <person name="Atlas R.M."/>
            <person name="Andersen G.L."/>
        </authorList>
    </citation>
    <scope>NUCLEOTIDE SEQUENCE [LARGE SCALE GENOMIC DNA]</scope>
</reference>
<evidence type="ECO:0000313" key="2">
    <source>
        <dbReference type="Proteomes" id="UP000196531"/>
    </source>
</evidence>
<gene>
    <name evidence="1" type="ORF">A9Q84_14095</name>
</gene>
<protein>
    <submittedName>
        <fullName evidence="1">Uncharacterized protein</fullName>
    </submittedName>
</protein>
<organism evidence="1 2">
    <name type="scientific">Halobacteriovorax marinus</name>
    <dbReference type="NCBI Taxonomy" id="97084"/>
    <lineage>
        <taxon>Bacteria</taxon>
        <taxon>Pseudomonadati</taxon>
        <taxon>Bdellovibrionota</taxon>
        <taxon>Bacteriovoracia</taxon>
        <taxon>Bacteriovoracales</taxon>
        <taxon>Halobacteriovoraceae</taxon>
        <taxon>Halobacteriovorax</taxon>
    </lineage>
</organism>
<proteinExistence type="predicted"/>